<evidence type="ECO:0000313" key="17">
    <source>
        <dbReference type="Proteomes" id="UP000093000"/>
    </source>
</evidence>
<dbReference type="GO" id="GO:0000781">
    <property type="term" value="C:chromosome, telomeric region"/>
    <property type="evidence" value="ECO:0007669"/>
    <property type="project" value="UniProtKB-SubCell"/>
</dbReference>
<dbReference type="GO" id="GO:0042162">
    <property type="term" value="F:telomeric DNA binding"/>
    <property type="evidence" value="ECO:0007669"/>
    <property type="project" value="InterPro"/>
</dbReference>
<dbReference type="GO" id="GO:0003684">
    <property type="term" value="F:damaged DNA binding"/>
    <property type="evidence" value="ECO:0007669"/>
    <property type="project" value="InterPro"/>
</dbReference>
<evidence type="ECO:0000256" key="6">
    <source>
        <dbReference type="ARBA" id="ARBA00022801"/>
    </source>
</evidence>
<keyword evidence="17" id="KW-1185">Reference proteome</keyword>
<dbReference type="InterPro" id="IPR047087">
    <property type="entry name" value="KU70_core_dom"/>
</dbReference>
<evidence type="ECO:0000256" key="9">
    <source>
        <dbReference type="ARBA" id="ARBA00022895"/>
    </source>
</evidence>
<dbReference type="PANTHER" id="PTHR12604:SF2">
    <property type="entry name" value="X-RAY REPAIR CROSS-COMPLEMENTING PROTEIN 6"/>
    <property type="match status" value="1"/>
</dbReference>
<keyword evidence="8" id="KW-0067">ATP-binding</keyword>
<dbReference type="InterPro" id="IPR027388">
    <property type="entry name" value="Ku70_bridge/pillars_dom_sf"/>
</dbReference>
<comment type="caution">
    <text evidence="16">The sequence shown here is derived from an EMBL/GenBank/DDBJ whole genome shotgun (WGS) entry which is preliminary data.</text>
</comment>
<dbReference type="SMART" id="SM00559">
    <property type="entry name" value="Ku78"/>
    <property type="match status" value="1"/>
</dbReference>
<name>A0A1C7N9Z5_9FUNG</name>
<dbReference type="FunCoup" id="A0A1C7N9Z5">
    <property type="interactions" value="744"/>
</dbReference>
<reference evidence="16 17" key="1">
    <citation type="submission" date="2016-03" db="EMBL/GenBank/DDBJ databases">
        <title>Choanephora cucurbitarum.</title>
        <authorList>
            <person name="Min B."/>
            <person name="Park H."/>
            <person name="Park J.-H."/>
            <person name="Shin H.-D."/>
            <person name="Choi I.-G."/>
        </authorList>
    </citation>
    <scope>NUCLEOTIDE SEQUENCE [LARGE SCALE GENOMIC DNA]</scope>
    <source>
        <strain evidence="16 17">KUS-F28377</strain>
    </source>
</reference>
<dbReference type="Pfam" id="PF02735">
    <property type="entry name" value="Ku"/>
    <property type="match status" value="1"/>
</dbReference>
<dbReference type="SUPFAM" id="SSF53300">
    <property type="entry name" value="vWA-like"/>
    <property type="match status" value="1"/>
</dbReference>
<dbReference type="GO" id="GO:0016787">
    <property type="term" value="F:hydrolase activity"/>
    <property type="evidence" value="ECO:0007669"/>
    <property type="project" value="UniProtKB-KW"/>
</dbReference>
<dbReference type="GO" id="GO:0004386">
    <property type="term" value="F:helicase activity"/>
    <property type="evidence" value="ECO:0007669"/>
    <property type="project" value="UniProtKB-KW"/>
</dbReference>
<comment type="similarity">
    <text evidence="3">Belongs to the ku70 family.</text>
</comment>
<proteinExistence type="inferred from homology"/>
<evidence type="ECO:0000256" key="3">
    <source>
        <dbReference type="ARBA" id="ARBA00005240"/>
    </source>
</evidence>
<dbReference type="GO" id="GO:0043564">
    <property type="term" value="C:Ku70:Ku80 complex"/>
    <property type="evidence" value="ECO:0007669"/>
    <property type="project" value="InterPro"/>
</dbReference>
<accession>A0A1C7N9Z5</accession>
<evidence type="ECO:0000259" key="15">
    <source>
        <dbReference type="SMART" id="SM00559"/>
    </source>
</evidence>
<dbReference type="GO" id="GO:0003690">
    <property type="term" value="F:double-stranded DNA binding"/>
    <property type="evidence" value="ECO:0007669"/>
    <property type="project" value="TreeGrafter"/>
</dbReference>
<comment type="subcellular location">
    <subcellularLocation>
        <location evidence="2">Chromosome</location>
        <location evidence="2">Telomere</location>
    </subcellularLocation>
    <subcellularLocation>
        <location evidence="1">Nucleus</location>
    </subcellularLocation>
</comment>
<keyword evidence="12" id="KW-0234">DNA repair</keyword>
<dbReference type="GO" id="GO:0005524">
    <property type="term" value="F:ATP binding"/>
    <property type="evidence" value="ECO:0007669"/>
    <property type="project" value="UniProtKB-KW"/>
</dbReference>
<evidence type="ECO:0000313" key="16">
    <source>
        <dbReference type="EMBL" id="OBZ85953.1"/>
    </source>
</evidence>
<dbReference type="InterPro" id="IPR006165">
    <property type="entry name" value="Ku70"/>
</dbReference>
<dbReference type="Gene3D" id="1.10.720.30">
    <property type="entry name" value="SAP domain"/>
    <property type="match status" value="1"/>
</dbReference>
<dbReference type="GO" id="GO:0006310">
    <property type="term" value="P:DNA recombination"/>
    <property type="evidence" value="ECO:0007669"/>
    <property type="project" value="UniProtKB-KW"/>
</dbReference>
<keyword evidence="10" id="KW-0238">DNA-binding</keyword>
<dbReference type="InterPro" id="IPR036465">
    <property type="entry name" value="vWFA_dom_sf"/>
</dbReference>
<evidence type="ECO:0000256" key="5">
    <source>
        <dbReference type="ARBA" id="ARBA00022763"/>
    </source>
</evidence>
<dbReference type="Gene3D" id="1.10.1600.10">
    <property type="match status" value="1"/>
</dbReference>
<feature type="domain" description="Ku" evidence="15">
    <location>
        <begin position="308"/>
        <end position="454"/>
    </location>
</feature>
<evidence type="ECO:0000256" key="7">
    <source>
        <dbReference type="ARBA" id="ARBA00022806"/>
    </source>
</evidence>
<dbReference type="InterPro" id="IPR006164">
    <property type="entry name" value="DNA_bd_Ku70/Ku80"/>
</dbReference>
<dbReference type="Gene3D" id="3.40.50.410">
    <property type="entry name" value="von Willebrand factor, type A domain"/>
    <property type="match status" value="1"/>
</dbReference>
<dbReference type="GO" id="GO:0000723">
    <property type="term" value="P:telomere maintenance"/>
    <property type="evidence" value="ECO:0007669"/>
    <property type="project" value="InterPro"/>
</dbReference>
<evidence type="ECO:0000256" key="4">
    <source>
        <dbReference type="ARBA" id="ARBA00022741"/>
    </source>
</evidence>
<dbReference type="InterPro" id="IPR005161">
    <property type="entry name" value="Ku_N"/>
</dbReference>
<evidence type="ECO:0000256" key="13">
    <source>
        <dbReference type="ARBA" id="ARBA00023242"/>
    </source>
</evidence>
<evidence type="ECO:0000256" key="2">
    <source>
        <dbReference type="ARBA" id="ARBA00004574"/>
    </source>
</evidence>
<feature type="compositionally biased region" description="Acidic residues" evidence="14">
    <location>
        <begin position="10"/>
        <end position="19"/>
    </location>
</feature>
<dbReference type="GO" id="GO:0006303">
    <property type="term" value="P:double-strand break repair via nonhomologous end joining"/>
    <property type="evidence" value="ECO:0007669"/>
    <property type="project" value="InterPro"/>
</dbReference>
<evidence type="ECO:0000256" key="8">
    <source>
        <dbReference type="ARBA" id="ARBA00022840"/>
    </source>
</evidence>
<organism evidence="16 17">
    <name type="scientific">Choanephora cucurbitarum</name>
    <dbReference type="NCBI Taxonomy" id="101091"/>
    <lineage>
        <taxon>Eukaryota</taxon>
        <taxon>Fungi</taxon>
        <taxon>Fungi incertae sedis</taxon>
        <taxon>Mucoromycota</taxon>
        <taxon>Mucoromycotina</taxon>
        <taxon>Mucoromycetes</taxon>
        <taxon>Mucorales</taxon>
        <taxon>Mucorineae</taxon>
        <taxon>Choanephoraceae</taxon>
        <taxon>Choanephoroideae</taxon>
        <taxon>Choanephora</taxon>
    </lineage>
</organism>
<dbReference type="EMBL" id="LUGH01000342">
    <property type="protein sequence ID" value="OBZ85953.1"/>
    <property type="molecule type" value="Genomic_DNA"/>
</dbReference>
<dbReference type="Proteomes" id="UP000093000">
    <property type="component" value="Unassembled WGS sequence"/>
</dbReference>
<feature type="region of interest" description="Disordered" evidence="14">
    <location>
        <begin position="1"/>
        <end position="23"/>
    </location>
</feature>
<evidence type="ECO:0000256" key="10">
    <source>
        <dbReference type="ARBA" id="ARBA00023125"/>
    </source>
</evidence>
<dbReference type="STRING" id="101091.A0A1C7N9Z5"/>
<protein>
    <submittedName>
        <fullName evidence="16">ATP-dependent DNA helicase II subunit 1</fullName>
    </submittedName>
</protein>
<keyword evidence="4" id="KW-0547">Nucleotide-binding</keyword>
<dbReference type="NCBIfam" id="TIGR00578">
    <property type="entry name" value="ku70"/>
    <property type="match status" value="1"/>
</dbReference>
<keyword evidence="13" id="KW-0539">Nucleus</keyword>
<gene>
    <name evidence="16" type="primary">ku70</name>
    <name evidence="16" type="ORF">A0J61_05987</name>
</gene>
<evidence type="ECO:0000256" key="12">
    <source>
        <dbReference type="ARBA" id="ARBA00023204"/>
    </source>
</evidence>
<evidence type="ECO:0000256" key="14">
    <source>
        <dbReference type="SAM" id="MobiDB-lite"/>
    </source>
</evidence>
<evidence type="ECO:0000256" key="11">
    <source>
        <dbReference type="ARBA" id="ARBA00023172"/>
    </source>
</evidence>
<dbReference type="SUPFAM" id="SSF100939">
    <property type="entry name" value="SPOC domain-like"/>
    <property type="match status" value="1"/>
</dbReference>
<dbReference type="InterPro" id="IPR016194">
    <property type="entry name" value="SPOC-like_C_dom_sf"/>
</dbReference>
<dbReference type="OrthoDB" id="3249161at2759"/>
<dbReference type="PIRSF" id="PIRSF003033">
    <property type="entry name" value="Ku70"/>
    <property type="match status" value="1"/>
</dbReference>
<dbReference type="CDD" id="cd01458">
    <property type="entry name" value="vWA_ku"/>
    <property type="match status" value="1"/>
</dbReference>
<evidence type="ECO:0000256" key="1">
    <source>
        <dbReference type="ARBA" id="ARBA00004123"/>
    </source>
</evidence>
<dbReference type="InterPro" id="IPR036361">
    <property type="entry name" value="SAP_dom_sf"/>
</dbReference>
<keyword evidence="9" id="KW-0158">Chromosome</keyword>
<keyword evidence="11" id="KW-0233">DNA recombination</keyword>
<dbReference type="Gene3D" id="2.40.290.10">
    <property type="match status" value="1"/>
</dbReference>
<keyword evidence="7 16" id="KW-0347">Helicase</keyword>
<keyword evidence="9" id="KW-0779">Telomere</keyword>
<dbReference type="AlphaFoldDB" id="A0A1C7N9Z5"/>
<dbReference type="PANTHER" id="PTHR12604">
    <property type="entry name" value="KU AUTOANTIGEN DNA HELICASE"/>
    <property type="match status" value="1"/>
</dbReference>
<dbReference type="Gene3D" id="4.10.970.10">
    <property type="entry name" value="Ku70, bridge and pillars"/>
    <property type="match status" value="1"/>
</dbReference>
<dbReference type="CDD" id="cd00788">
    <property type="entry name" value="KU70"/>
    <property type="match status" value="1"/>
</dbReference>
<keyword evidence="5" id="KW-0227">DNA damage</keyword>
<sequence>MSSSYFDSIPFDEEDEDIKEESSNEYNLKECTVYAIDCRPSMFQTEAGEVPFQTALKAVRSKLLDTLYTRPNDQMSIVFFNTISNNNTANKDHIYLLQPLDIPDAPRIKELDLLTEDLSLFQQKYGSSDQLFPFSDFFTVCSEMMANAPKFALKRIILITDNDDPTGQNPDYRRIALQKAKDLTQVGVDHVLFGIDRPDHAFDRTLFYSAMMDFDDTLLSDKEDEFEHRLLSTTGRLMDMFERIKSFQTTTRSEFSIPFHIAPQLTIGIKGFNMVIEKKAEQPKYFFTSGEQLKEVKAITRWRCVDTKEYLTPIDIHKSYAYGGEKVILTEQEVAQLKTVNEPGLLVLGYRGQDALKSYHQISHPYFIYPDESQFKESKRIFCLLLKVLYEKQQLAICSLVRKNKTVPKMVALLPQLETLDQEGHQLDPPGFQLIVLPYADEIRPVPPYVVADEYEKGIEKAKVLIDRLKITEGYKPIQYPNPYLENHKYMIQKVALENTVQPKDHTLPQIDISDDIKDFKQSVGLDLISAWFEVKRKNDEHDDMPIKRMKKNDMTIQEHWSAGTLTTVTNPSLKAFLVDVKITPKRKKADMIDQIDAYFRNHIDNMVYL</sequence>
<keyword evidence="6" id="KW-0378">Hydrolase</keyword>
<dbReference type="Pfam" id="PF03731">
    <property type="entry name" value="Ku_N"/>
    <property type="match status" value="1"/>
</dbReference>
<dbReference type="InParanoid" id="A0A1C7N9Z5"/>